<dbReference type="Proteomes" id="UP001595645">
    <property type="component" value="Unassembled WGS sequence"/>
</dbReference>
<dbReference type="PANTHER" id="PTHR33204">
    <property type="entry name" value="TRANSCRIPTIONAL REGULATOR, MARR FAMILY"/>
    <property type="match status" value="1"/>
</dbReference>
<dbReference type="InterPro" id="IPR036527">
    <property type="entry name" value="SCP2_sterol-bd_dom_sf"/>
</dbReference>
<dbReference type="Gene3D" id="3.30.1050.10">
    <property type="entry name" value="SCP2 sterol-binding domain"/>
    <property type="match status" value="1"/>
</dbReference>
<evidence type="ECO:0000256" key="2">
    <source>
        <dbReference type="ARBA" id="ARBA00023125"/>
    </source>
</evidence>
<dbReference type="Pfam" id="PF01638">
    <property type="entry name" value="HxlR"/>
    <property type="match status" value="1"/>
</dbReference>
<keyword evidence="6" id="KW-1185">Reference proteome</keyword>
<evidence type="ECO:0000256" key="1">
    <source>
        <dbReference type="ARBA" id="ARBA00023015"/>
    </source>
</evidence>
<dbReference type="SUPFAM" id="SSF46785">
    <property type="entry name" value="Winged helix' DNA-binding domain"/>
    <property type="match status" value="1"/>
</dbReference>
<dbReference type="InterPro" id="IPR002577">
    <property type="entry name" value="HTH_HxlR"/>
</dbReference>
<evidence type="ECO:0000256" key="3">
    <source>
        <dbReference type="ARBA" id="ARBA00023163"/>
    </source>
</evidence>
<organism evidence="5 6">
    <name type="scientific">Amycolatopsis speibonae</name>
    <dbReference type="NCBI Taxonomy" id="1450224"/>
    <lineage>
        <taxon>Bacteria</taxon>
        <taxon>Bacillati</taxon>
        <taxon>Actinomycetota</taxon>
        <taxon>Actinomycetes</taxon>
        <taxon>Pseudonocardiales</taxon>
        <taxon>Pseudonocardiaceae</taxon>
        <taxon>Amycolatopsis</taxon>
    </lineage>
</organism>
<gene>
    <name evidence="5" type="ORF">ACFOSH_04090</name>
</gene>
<dbReference type="InterPro" id="IPR036388">
    <property type="entry name" value="WH-like_DNA-bd_sf"/>
</dbReference>
<feature type="domain" description="HTH hxlR-type" evidence="4">
    <location>
        <begin position="10"/>
        <end position="108"/>
    </location>
</feature>
<protein>
    <submittedName>
        <fullName evidence="5">Winged helix-turn-helix transcriptional regulator</fullName>
    </submittedName>
</protein>
<keyword evidence="2" id="KW-0238">DNA-binding</keyword>
<dbReference type="RefSeq" id="WP_378237284.1">
    <property type="nucleotide sequence ID" value="NZ_JBHRWK010000008.1"/>
</dbReference>
<evidence type="ECO:0000313" key="6">
    <source>
        <dbReference type="Proteomes" id="UP001595645"/>
    </source>
</evidence>
<dbReference type="PROSITE" id="PS51118">
    <property type="entry name" value="HTH_HXLR"/>
    <property type="match status" value="1"/>
</dbReference>
<comment type="caution">
    <text evidence="5">The sequence shown here is derived from an EMBL/GenBank/DDBJ whole genome shotgun (WGS) entry which is preliminary data.</text>
</comment>
<name>A0ABV7NQT6_9PSEU</name>
<sequence length="233" mass="25379">MTARTYGQFCGLARALEIIGERWSLLVIRDLVLGPKRFDELQQGLPKIPTSILSTRLNELERHGVVQRRVLSQLDAGVVYELTEYGNDLDQILLQLGLWGARSLTDPAADDLFTLDAAILSLYTTFQPDAARGVRGSFELHYGAEQMGDQMIVHAVVEDGAVTAGEGPHPDPDLVIEPRGPLMLKLLNGELDATSALTCGAVAIKGDPARLELFTRLFHIPSAPSKTEGLVTH</sequence>
<reference evidence="6" key="1">
    <citation type="journal article" date="2019" name="Int. J. Syst. Evol. Microbiol.">
        <title>The Global Catalogue of Microorganisms (GCM) 10K type strain sequencing project: providing services to taxonomists for standard genome sequencing and annotation.</title>
        <authorList>
            <consortium name="The Broad Institute Genomics Platform"/>
            <consortium name="The Broad Institute Genome Sequencing Center for Infectious Disease"/>
            <person name="Wu L."/>
            <person name="Ma J."/>
        </authorList>
    </citation>
    <scope>NUCLEOTIDE SEQUENCE [LARGE SCALE GENOMIC DNA]</scope>
    <source>
        <strain evidence="6">CGMCC 4.7676</strain>
    </source>
</reference>
<proteinExistence type="predicted"/>
<dbReference type="InterPro" id="IPR036390">
    <property type="entry name" value="WH_DNA-bd_sf"/>
</dbReference>
<keyword evidence="3" id="KW-0804">Transcription</keyword>
<evidence type="ECO:0000313" key="5">
    <source>
        <dbReference type="EMBL" id="MFC3448605.1"/>
    </source>
</evidence>
<dbReference type="SUPFAM" id="SSF55718">
    <property type="entry name" value="SCP-like"/>
    <property type="match status" value="1"/>
</dbReference>
<evidence type="ECO:0000259" key="4">
    <source>
        <dbReference type="PROSITE" id="PS51118"/>
    </source>
</evidence>
<dbReference type="Gene3D" id="1.10.10.10">
    <property type="entry name" value="Winged helix-like DNA-binding domain superfamily/Winged helix DNA-binding domain"/>
    <property type="match status" value="1"/>
</dbReference>
<dbReference type="EMBL" id="JBHRWK010000008">
    <property type="protein sequence ID" value="MFC3448605.1"/>
    <property type="molecule type" value="Genomic_DNA"/>
</dbReference>
<dbReference type="PANTHER" id="PTHR33204:SF18">
    <property type="entry name" value="TRANSCRIPTIONAL REGULATORY PROTEIN"/>
    <property type="match status" value="1"/>
</dbReference>
<accession>A0ABV7NQT6</accession>
<keyword evidence="1" id="KW-0805">Transcription regulation</keyword>